<evidence type="ECO:0000313" key="2">
    <source>
        <dbReference type="Proteomes" id="UP001501436"/>
    </source>
</evidence>
<dbReference type="Pfam" id="PF11751">
    <property type="entry name" value="PorP_SprF"/>
    <property type="match status" value="1"/>
</dbReference>
<dbReference type="InterPro" id="IPR019861">
    <property type="entry name" value="PorP/SprF_Bacteroidetes"/>
</dbReference>
<dbReference type="EMBL" id="BAABJI010000002">
    <property type="protein sequence ID" value="GAA4924980.1"/>
    <property type="molecule type" value="Genomic_DNA"/>
</dbReference>
<name>A0ABP9G194_9SPHI</name>
<organism evidence="1 2">
    <name type="scientific">Mucilaginibacter defluvii</name>
    <dbReference type="NCBI Taxonomy" id="1196019"/>
    <lineage>
        <taxon>Bacteria</taxon>
        <taxon>Pseudomonadati</taxon>
        <taxon>Bacteroidota</taxon>
        <taxon>Sphingobacteriia</taxon>
        <taxon>Sphingobacteriales</taxon>
        <taxon>Sphingobacteriaceae</taxon>
        <taxon>Mucilaginibacter</taxon>
    </lineage>
</organism>
<accession>A0ABP9G194</accession>
<proteinExistence type="predicted"/>
<dbReference type="RefSeq" id="WP_345332466.1">
    <property type="nucleotide sequence ID" value="NZ_BAABJI010000002.1"/>
</dbReference>
<dbReference type="Proteomes" id="UP001501436">
    <property type="component" value="Unassembled WGS sequence"/>
</dbReference>
<gene>
    <name evidence="1" type="ORF">GCM10023313_31770</name>
</gene>
<dbReference type="NCBIfam" id="TIGR03519">
    <property type="entry name" value="T9SS_PorP_fam"/>
    <property type="match status" value="1"/>
</dbReference>
<evidence type="ECO:0000313" key="1">
    <source>
        <dbReference type="EMBL" id="GAA4924980.1"/>
    </source>
</evidence>
<sequence length="319" mass="34752">MLIATVNLQAQQKPQYTQYPFNNYLVNPAFAGIENYIDLKLGHRSQWTGLEGAPKTTYFTINAPIGENFLNGGAGSGNPNERSYLRTYMAAEPHHGVGLQVITDKAGLISQNTIAGSYAYHLGLSPTSNLAVGLTAGVSQYAINTSAITVENPIDPALNNGNNSKWSPDVTVGALLYGPNYYTGISVQQVLSQSIFSTNYNQSKSVPHFLLTGGLKLYMTDDLTLMPSFLVKVIDPAPTTYDVNMKLAFRDDFWIGGSYRRNDSFGILAGFNLSSLINVGYSYDITTSNLNTVSRGSHEIVIGILLNNTYSVKCPQRSF</sequence>
<protein>
    <submittedName>
        <fullName evidence="1">Type IX secretion system membrane protein PorP/SprF</fullName>
    </submittedName>
</protein>
<keyword evidence="2" id="KW-1185">Reference proteome</keyword>
<comment type="caution">
    <text evidence="1">The sequence shown here is derived from an EMBL/GenBank/DDBJ whole genome shotgun (WGS) entry which is preliminary data.</text>
</comment>
<reference evidence="2" key="1">
    <citation type="journal article" date="2019" name="Int. J. Syst. Evol. Microbiol.">
        <title>The Global Catalogue of Microorganisms (GCM) 10K type strain sequencing project: providing services to taxonomists for standard genome sequencing and annotation.</title>
        <authorList>
            <consortium name="The Broad Institute Genomics Platform"/>
            <consortium name="The Broad Institute Genome Sequencing Center for Infectious Disease"/>
            <person name="Wu L."/>
            <person name="Ma J."/>
        </authorList>
    </citation>
    <scope>NUCLEOTIDE SEQUENCE [LARGE SCALE GENOMIC DNA]</scope>
    <source>
        <strain evidence="2">JCM 18283</strain>
    </source>
</reference>